<proteinExistence type="predicted"/>
<comment type="caution">
    <text evidence="1">The sequence shown here is derived from an EMBL/GenBank/DDBJ whole genome shotgun (WGS) entry which is preliminary data.</text>
</comment>
<sequence>MQAKEMLETIRQVEKYYHGITQMSKKRIKYFQRKNLAIMVGVEYDNEFYAFMRDIKSVMGSNVAEITAKKILNNWYLCAKDKITGLGNIEHFVDESDPIDFLIENQFRVDHKVFAKLAKDYPHLIGTVRTQMPKNSVLFQKLKNVADRAYPTSRGFQYEYLVKVAAGFSVIW</sequence>
<dbReference type="EMBL" id="JAGTPX010000033">
    <property type="protein sequence ID" value="MBR8672121.1"/>
    <property type="molecule type" value="Genomic_DNA"/>
</dbReference>
<accession>A0A941JI27</accession>
<name>A0A941JI27_NIACI</name>
<gene>
    <name evidence="1" type="ORF">KD144_21520</name>
</gene>
<protein>
    <submittedName>
        <fullName evidence="1">Uncharacterized protein</fullName>
    </submittedName>
</protein>
<reference evidence="1" key="1">
    <citation type="submission" date="2021-04" db="EMBL/GenBank/DDBJ databases">
        <title>Genomic analysis of electroactive and textile dye degrading Bacillus circulans strain: DC10 isolated from constructed wetland-microbial fuel cells treating textile dye wastewaters.</title>
        <authorList>
            <person name="Patel D.U."/>
            <person name="Desai C.R."/>
        </authorList>
    </citation>
    <scope>NUCLEOTIDE SEQUENCE</scope>
    <source>
        <strain evidence="1">DC10</strain>
    </source>
</reference>
<organism evidence="1">
    <name type="scientific">Niallia circulans</name>
    <name type="common">Bacillus circulans</name>
    <dbReference type="NCBI Taxonomy" id="1397"/>
    <lineage>
        <taxon>Bacteria</taxon>
        <taxon>Bacillati</taxon>
        <taxon>Bacillota</taxon>
        <taxon>Bacilli</taxon>
        <taxon>Bacillales</taxon>
        <taxon>Bacillaceae</taxon>
        <taxon>Niallia</taxon>
    </lineage>
</organism>
<evidence type="ECO:0000313" key="1">
    <source>
        <dbReference type="EMBL" id="MBR8672121.1"/>
    </source>
</evidence>
<dbReference type="AlphaFoldDB" id="A0A941JI27"/>
<dbReference type="RefSeq" id="WP_212121360.1">
    <property type="nucleotide sequence ID" value="NZ_JAGTPX020000031.1"/>
</dbReference>